<keyword evidence="4" id="KW-0540">Nuclease</keyword>
<dbReference type="OrthoDB" id="26838at2759"/>
<dbReference type="GO" id="GO:0005524">
    <property type="term" value="F:ATP binding"/>
    <property type="evidence" value="ECO:0007669"/>
    <property type="project" value="UniProtKB-KW"/>
</dbReference>
<keyword evidence="4" id="KW-0269">Exonuclease</keyword>
<dbReference type="GO" id="GO:0008408">
    <property type="term" value="F:3'-5' exonuclease activity"/>
    <property type="evidence" value="ECO:0007669"/>
    <property type="project" value="InterPro"/>
</dbReference>
<evidence type="ECO:0000259" key="3">
    <source>
        <dbReference type="SMART" id="SM00382"/>
    </source>
</evidence>
<name>A0A9K3LEY7_9STRA</name>
<dbReference type="Pfam" id="PF19568">
    <property type="entry name" value="Spore_III_AA"/>
    <property type="match status" value="1"/>
</dbReference>
<dbReference type="PANTHER" id="PTHR20953:SF3">
    <property type="entry name" value="P-LOOP CONTAINING NUCLEOSIDE TRIPHOSPHATE HYDROLASES SUPERFAMILY PROTEIN"/>
    <property type="match status" value="1"/>
</dbReference>
<reference evidence="4" key="1">
    <citation type="journal article" date="2021" name="Sci. Rep.">
        <title>Diploid genomic architecture of Nitzschia inconspicua, an elite biomass production diatom.</title>
        <authorList>
            <person name="Oliver A."/>
            <person name="Podell S."/>
            <person name="Pinowska A."/>
            <person name="Traller J.C."/>
            <person name="Smith S.R."/>
            <person name="McClure R."/>
            <person name="Beliaev A."/>
            <person name="Bohutskyi P."/>
            <person name="Hill E.A."/>
            <person name="Rabines A."/>
            <person name="Zheng H."/>
            <person name="Allen L.Z."/>
            <person name="Kuo A."/>
            <person name="Grigoriev I.V."/>
            <person name="Allen A.E."/>
            <person name="Hazlebeck D."/>
            <person name="Allen E.E."/>
        </authorList>
    </citation>
    <scope>NUCLEOTIDE SEQUENCE</scope>
    <source>
        <strain evidence="4">Hildebrandi</strain>
    </source>
</reference>
<evidence type="ECO:0000256" key="1">
    <source>
        <dbReference type="ARBA" id="ARBA00022741"/>
    </source>
</evidence>
<dbReference type="GO" id="GO:0006139">
    <property type="term" value="P:nucleobase-containing compound metabolic process"/>
    <property type="evidence" value="ECO:0007669"/>
    <property type="project" value="InterPro"/>
</dbReference>
<feature type="domain" description="AAA+ ATPase" evidence="3">
    <location>
        <begin position="484"/>
        <end position="637"/>
    </location>
</feature>
<keyword evidence="5" id="KW-1185">Reference proteome</keyword>
<evidence type="ECO:0000256" key="2">
    <source>
        <dbReference type="ARBA" id="ARBA00022840"/>
    </source>
</evidence>
<evidence type="ECO:0000313" key="4">
    <source>
        <dbReference type="EMBL" id="KAG7359641.1"/>
    </source>
</evidence>
<reference evidence="4" key="2">
    <citation type="submission" date="2021-04" db="EMBL/GenBank/DDBJ databases">
        <authorList>
            <person name="Podell S."/>
        </authorList>
    </citation>
    <scope>NUCLEOTIDE SEQUENCE</scope>
    <source>
        <strain evidence="4">Hildebrandi</strain>
    </source>
</reference>
<evidence type="ECO:0000313" key="5">
    <source>
        <dbReference type="Proteomes" id="UP000693970"/>
    </source>
</evidence>
<sequence>MLTTRTAIKALLHRRSVRTAQKSSPQTVRCVQGLSSKNDEEEYLDLIRKEIEIKGGEIKPGNLGSIPKPESVLHKPMHLVKLNPDRFRLRGEGSGLWISLVEHGDDQSSESETDECAPPTYTLVETVDGLFKAVEMLENEKECLTVEGKVVFAVDMERSSELETLQIASTTSVVIVDCRSIERENLGSALKNVLSSGQYIKLIHDVRQDATLLAEWGLILDTVLDTQLVAEAAFGDPFIGLNTFLERINLPSNPEKNRMGYKMNVENRNPFHFRPIQHEDLLYAAYDVSCLIKAKDYIWSKFQASSVQKLMLATSLRIEDSIQNGSKRSICFDKKNYFRLSSSEIFRVLPGEKAYYGRPTVIIANLDDVVDILPDDIGAGLVDDKSMSTHVSDIALDIGRRPVAMMPGMRQDLCTREVSQNDIEYIVSKLAGGFGRDGRAAMPGSLNRVSAIRGKDGMLLGITFRIGRTIHNRSDLLLDFLLGTEKSILVLGKPASGKTSVIRDVARILSQTRNVVVIDKSNEIGGDSIVPHESIESSRRMMVPTGKTQQDVMIECIENHAPQVMVIDEIGNRMQVTAARTAKDRGVRMIATAHGDLCGLIDNPSLNGLVGGIDTIPISDAMASLEQDRRIRNKNALERGFCCQRRQSPPKLKTQRVLEPIFDVIVEVTASDKNAMKVVPDTARAVDDVLANMPYFAHMRFKDPDTGLIFYEFPDTYCARTSTVDSQEKGIDLEGE</sequence>
<dbReference type="InterPro" id="IPR002562">
    <property type="entry name" value="3'-5'_exonuclease_dom"/>
</dbReference>
<dbReference type="GO" id="GO:0003676">
    <property type="term" value="F:nucleic acid binding"/>
    <property type="evidence" value="ECO:0007669"/>
    <property type="project" value="InterPro"/>
</dbReference>
<keyword evidence="4" id="KW-0378">Hydrolase</keyword>
<protein>
    <submittedName>
        <fullName evidence="4">3'-5' exonuclease</fullName>
    </submittedName>
</protein>
<comment type="caution">
    <text evidence="4">The sequence shown here is derived from an EMBL/GenBank/DDBJ whole genome shotgun (WGS) entry which is preliminary data.</text>
</comment>
<gene>
    <name evidence="4" type="ORF">IV203_034739</name>
</gene>
<dbReference type="InterPro" id="IPR003593">
    <property type="entry name" value="AAA+_ATPase"/>
</dbReference>
<accession>A0A9K3LEY7</accession>
<dbReference type="InterPro" id="IPR045735">
    <property type="entry name" value="Spore_III_AA_AAA+_ATPase"/>
</dbReference>
<dbReference type="EMBL" id="JAGRRH010000013">
    <property type="protein sequence ID" value="KAG7359641.1"/>
    <property type="molecule type" value="Genomic_DNA"/>
</dbReference>
<dbReference type="PANTHER" id="PTHR20953">
    <property type="entry name" value="KINASE-RELATED"/>
    <property type="match status" value="1"/>
</dbReference>
<dbReference type="Proteomes" id="UP000693970">
    <property type="component" value="Unassembled WGS sequence"/>
</dbReference>
<dbReference type="SMART" id="SM00382">
    <property type="entry name" value="AAA"/>
    <property type="match status" value="1"/>
</dbReference>
<keyword evidence="1" id="KW-0547">Nucleotide-binding</keyword>
<keyword evidence="2" id="KW-0067">ATP-binding</keyword>
<dbReference type="AlphaFoldDB" id="A0A9K3LEY7"/>
<proteinExistence type="predicted"/>
<dbReference type="Pfam" id="PF01612">
    <property type="entry name" value="DNA_pol_A_exo1"/>
    <property type="match status" value="1"/>
</dbReference>
<organism evidence="4 5">
    <name type="scientific">Nitzschia inconspicua</name>
    <dbReference type="NCBI Taxonomy" id="303405"/>
    <lineage>
        <taxon>Eukaryota</taxon>
        <taxon>Sar</taxon>
        <taxon>Stramenopiles</taxon>
        <taxon>Ochrophyta</taxon>
        <taxon>Bacillariophyta</taxon>
        <taxon>Bacillariophyceae</taxon>
        <taxon>Bacillariophycidae</taxon>
        <taxon>Bacillariales</taxon>
        <taxon>Bacillariaceae</taxon>
        <taxon>Nitzschia</taxon>
    </lineage>
</organism>